<dbReference type="Gene3D" id="1.10.10.1150">
    <property type="entry name" value="Coenzyme PQQ synthesis protein D (PqqD)"/>
    <property type="match status" value="1"/>
</dbReference>
<proteinExistence type="predicted"/>
<dbReference type="InterPro" id="IPR008792">
    <property type="entry name" value="PQQD"/>
</dbReference>
<sequence>MSGTIRVRGDAVEWRQVDDEIVALDRLAGEYLALTGSGAVLWSLLLEGATEPELTAALLARFDVEQGVAAADVTAFVAGLEARGLLERR</sequence>
<dbReference type="Pfam" id="PF05402">
    <property type="entry name" value="PqqD"/>
    <property type="match status" value="1"/>
</dbReference>
<evidence type="ECO:0000313" key="1">
    <source>
        <dbReference type="EMBL" id="CAB4934217.1"/>
    </source>
</evidence>
<dbReference type="AlphaFoldDB" id="A0A6J7IVE3"/>
<name>A0A6J7IVE3_9ZZZZ</name>
<gene>
    <name evidence="1" type="ORF">UFOPK3674_01368</name>
</gene>
<organism evidence="1">
    <name type="scientific">freshwater metagenome</name>
    <dbReference type="NCBI Taxonomy" id="449393"/>
    <lineage>
        <taxon>unclassified sequences</taxon>
        <taxon>metagenomes</taxon>
        <taxon>ecological metagenomes</taxon>
    </lineage>
</organism>
<reference evidence="1" key="1">
    <citation type="submission" date="2020-05" db="EMBL/GenBank/DDBJ databases">
        <authorList>
            <person name="Chiriac C."/>
            <person name="Salcher M."/>
            <person name="Ghai R."/>
            <person name="Kavagutti S V."/>
        </authorList>
    </citation>
    <scope>NUCLEOTIDE SEQUENCE</scope>
</reference>
<dbReference type="EMBL" id="CAFBMX010000006">
    <property type="protein sequence ID" value="CAB4934217.1"/>
    <property type="molecule type" value="Genomic_DNA"/>
</dbReference>
<accession>A0A6J7IVE3</accession>
<dbReference type="InterPro" id="IPR041881">
    <property type="entry name" value="PqqD_sf"/>
</dbReference>
<protein>
    <submittedName>
        <fullName evidence="1">Unannotated protein</fullName>
    </submittedName>
</protein>